<evidence type="ECO:0008006" key="3">
    <source>
        <dbReference type="Google" id="ProtNLM"/>
    </source>
</evidence>
<evidence type="ECO:0000313" key="2">
    <source>
        <dbReference type="Proteomes" id="UP001061070"/>
    </source>
</evidence>
<keyword evidence="2" id="KW-1185">Reference proteome</keyword>
<evidence type="ECO:0000313" key="1">
    <source>
        <dbReference type="EMBL" id="GBR07529.1"/>
    </source>
</evidence>
<accession>A0ABQ0Q745</accession>
<comment type="caution">
    <text evidence="1">The sequence shown here is derived from an EMBL/GenBank/DDBJ whole genome shotgun (WGS) entry which is preliminary data.</text>
</comment>
<dbReference type="EMBL" id="BAQW01000001">
    <property type="protein sequence ID" value="GBR07529.1"/>
    <property type="molecule type" value="Genomic_DNA"/>
</dbReference>
<protein>
    <recommendedName>
        <fullName evidence="3">Lipoprotein</fullName>
    </recommendedName>
</protein>
<gene>
    <name evidence="1" type="ORF">AA0228_0034</name>
</gene>
<sequence>MRAVLLCLVLAGCAQSHIKVVCPALHPWMADFQKEMAAEIRTHRQDCPALIQSAIQMSRIHKVCNIQ</sequence>
<reference evidence="1" key="1">
    <citation type="submission" date="2013-04" db="EMBL/GenBank/DDBJ databases">
        <title>The genome sequencing project of 58 acetic acid bacteria.</title>
        <authorList>
            <person name="Okamoto-Kainuma A."/>
            <person name="Ishikawa M."/>
            <person name="Umino S."/>
            <person name="Koizumi Y."/>
            <person name="Shiwa Y."/>
            <person name="Yoshikawa H."/>
            <person name="Matsutani M."/>
            <person name="Matsushita K."/>
        </authorList>
    </citation>
    <scope>NUCLEOTIDE SEQUENCE</scope>
    <source>
        <strain evidence="1">NRIC 0228</strain>
    </source>
</reference>
<proteinExistence type="predicted"/>
<organism evidence="1 2">
    <name type="scientific">Gluconobacter frateurii NRIC 0228</name>
    <dbReference type="NCBI Taxonomy" id="1307946"/>
    <lineage>
        <taxon>Bacteria</taxon>
        <taxon>Pseudomonadati</taxon>
        <taxon>Pseudomonadota</taxon>
        <taxon>Alphaproteobacteria</taxon>
        <taxon>Acetobacterales</taxon>
        <taxon>Acetobacteraceae</taxon>
        <taxon>Gluconobacter</taxon>
    </lineage>
</organism>
<name>A0ABQ0Q745_9PROT</name>
<dbReference type="Proteomes" id="UP001061070">
    <property type="component" value="Unassembled WGS sequence"/>
</dbReference>